<evidence type="ECO:0000313" key="1">
    <source>
        <dbReference type="EMBL" id="KAJ8394082.1"/>
    </source>
</evidence>
<accession>A0AAD7S171</accession>
<dbReference type="AlphaFoldDB" id="A0AAD7S171"/>
<name>A0AAD7S171_9TELE</name>
<keyword evidence="2" id="KW-1185">Reference proteome</keyword>
<dbReference type="Proteomes" id="UP001221898">
    <property type="component" value="Unassembled WGS sequence"/>
</dbReference>
<protein>
    <submittedName>
        <fullName evidence="1">Uncharacterized protein</fullName>
    </submittedName>
</protein>
<evidence type="ECO:0000313" key="2">
    <source>
        <dbReference type="Proteomes" id="UP001221898"/>
    </source>
</evidence>
<gene>
    <name evidence="1" type="ORF">AAFF_G00054260</name>
</gene>
<proteinExistence type="predicted"/>
<dbReference type="EMBL" id="JAINUG010000130">
    <property type="protein sequence ID" value="KAJ8394082.1"/>
    <property type="molecule type" value="Genomic_DNA"/>
</dbReference>
<sequence>MRRTEHIAMELVQYEAGDRYKRWGRGAVGGIVGAEEGADNGGRVFSCPRQPSVWPGSLEFNKWLGGSIRDLSFAADVACSDLQALLV</sequence>
<reference evidence="1" key="1">
    <citation type="journal article" date="2023" name="Science">
        <title>Genome structures resolve the early diversification of teleost fishes.</title>
        <authorList>
            <person name="Parey E."/>
            <person name="Louis A."/>
            <person name="Montfort J."/>
            <person name="Bouchez O."/>
            <person name="Roques C."/>
            <person name="Iampietro C."/>
            <person name="Lluch J."/>
            <person name="Castinel A."/>
            <person name="Donnadieu C."/>
            <person name="Desvignes T."/>
            <person name="Floi Bucao C."/>
            <person name="Jouanno E."/>
            <person name="Wen M."/>
            <person name="Mejri S."/>
            <person name="Dirks R."/>
            <person name="Jansen H."/>
            <person name="Henkel C."/>
            <person name="Chen W.J."/>
            <person name="Zahm M."/>
            <person name="Cabau C."/>
            <person name="Klopp C."/>
            <person name="Thompson A.W."/>
            <person name="Robinson-Rechavi M."/>
            <person name="Braasch I."/>
            <person name="Lecointre G."/>
            <person name="Bobe J."/>
            <person name="Postlethwait J.H."/>
            <person name="Berthelot C."/>
            <person name="Roest Crollius H."/>
            <person name="Guiguen Y."/>
        </authorList>
    </citation>
    <scope>NUCLEOTIDE SEQUENCE</scope>
    <source>
        <strain evidence="1">NC1722</strain>
    </source>
</reference>
<organism evidence="1 2">
    <name type="scientific">Aldrovandia affinis</name>
    <dbReference type="NCBI Taxonomy" id="143900"/>
    <lineage>
        <taxon>Eukaryota</taxon>
        <taxon>Metazoa</taxon>
        <taxon>Chordata</taxon>
        <taxon>Craniata</taxon>
        <taxon>Vertebrata</taxon>
        <taxon>Euteleostomi</taxon>
        <taxon>Actinopterygii</taxon>
        <taxon>Neopterygii</taxon>
        <taxon>Teleostei</taxon>
        <taxon>Notacanthiformes</taxon>
        <taxon>Halosauridae</taxon>
        <taxon>Aldrovandia</taxon>
    </lineage>
</organism>
<comment type="caution">
    <text evidence="1">The sequence shown here is derived from an EMBL/GenBank/DDBJ whole genome shotgun (WGS) entry which is preliminary data.</text>
</comment>